<proteinExistence type="predicted"/>
<reference evidence="1 2" key="1">
    <citation type="submission" date="2018-11" db="EMBL/GenBank/DDBJ databases">
        <title>Genomic Encyclopedia of Type Strains, Phase IV (KMG-IV): sequencing the most valuable type-strain genomes for metagenomic binning, comparative biology and taxonomic classification.</title>
        <authorList>
            <person name="Goeker M."/>
        </authorList>
    </citation>
    <scope>NUCLEOTIDE SEQUENCE [LARGE SCALE GENOMIC DNA]</scope>
    <source>
        <strain evidence="1 2">DSM 11977</strain>
    </source>
</reference>
<gene>
    <name evidence="1" type="ORF">EDC42_1428</name>
</gene>
<comment type="caution">
    <text evidence="1">The sequence shown here is derived from an EMBL/GenBank/DDBJ whole genome shotgun (WGS) entry which is preliminary data.</text>
</comment>
<dbReference type="EMBL" id="RKRG01000003">
    <property type="protein sequence ID" value="RPF50775.1"/>
    <property type="molecule type" value="Genomic_DNA"/>
</dbReference>
<sequence>MVEKQNLSTTEEGRASISERFLEKLLGKIHS</sequence>
<protein>
    <submittedName>
        <fullName evidence="1">Uncharacterized protein</fullName>
    </submittedName>
</protein>
<dbReference type="AlphaFoldDB" id="A0A3N5BY56"/>
<keyword evidence="2" id="KW-1185">Reference proteome</keyword>
<accession>A0A3N5BY56</accession>
<organism evidence="1 2">
    <name type="scientific">Methanobrevibacter gottschalkii DSM 11977</name>
    <dbReference type="NCBI Taxonomy" id="1122229"/>
    <lineage>
        <taxon>Archaea</taxon>
        <taxon>Methanobacteriati</taxon>
        <taxon>Methanobacteriota</taxon>
        <taxon>Methanomada group</taxon>
        <taxon>Methanobacteria</taxon>
        <taxon>Methanobacteriales</taxon>
        <taxon>Methanobacteriaceae</taxon>
        <taxon>Methanobrevibacter</taxon>
    </lineage>
</organism>
<evidence type="ECO:0000313" key="1">
    <source>
        <dbReference type="EMBL" id="RPF50775.1"/>
    </source>
</evidence>
<dbReference type="Proteomes" id="UP000271783">
    <property type="component" value="Unassembled WGS sequence"/>
</dbReference>
<evidence type="ECO:0000313" key="2">
    <source>
        <dbReference type="Proteomes" id="UP000271783"/>
    </source>
</evidence>
<name>A0A3N5BY56_9EURY</name>